<evidence type="ECO:0000313" key="2">
    <source>
        <dbReference type="EMBL" id="EKT4091251.1"/>
    </source>
</evidence>
<keyword evidence="1" id="KW-0732">Signal</keyword>
<dbReference type="EMBL" id="ABLOJW010000003">
    <property type="protein sequence ID" value="EKT4091251.1"/>
    <property type="molecule type" value="Genomic_DNA"/>
</dbReference>
<feature type="signal peptide" evidence="1">
    <location>
        <begin position="1"/>
        <end position="23"/>
    </location>
</feature>
<accession>A0AAI9BZB9</accession>
<gene>
    <name evidence="2" type="ORF">QEG23_000731</name>
</gene>
<reference evidence="2" key="1">
    <citation type="submission" date="2022-07" db="EMBL/GenBank/DDBJ databases">
        <authorList>
            <consortium name="DAFM: The Division of Animal and Food Microbiology"/>
        </authorList>
    </citation>
    <scope>NUCLEOTIDE SEQUENCE</scope>
    <source>
        <strain evidence="2">19MO01SH01-2</strain>
    </source>
</reference>
<dbReference type="Pfam" id="PF10123">
    <property type="entry name" value="Mu-like_Pro"/>
    <property type="match status" value="1"/>
</dbReference>
<dbReference type="Proteomes" id="UP001218208">
    <property type="component" value="Unassembled WGS sequence"/>
</dbReference>
<evidence type="ECO:0000256" key="1">
    <source>
        <dbReference type="SAM" id="SignalP"/>
    </source>
</evidence>
<organism evidence="2 3">
    <name type="scientific">Stenotrophomonas maltophilia</name>
    <name type="common">Pseudomonas maltophilia</name>
    <name type="synonym">Xanthomonas maltophilia</name>
    <dbReference type="NCBI Taxonomy" id="40324"/>
    <lineage>
        <taxon>Bacteria</taxon>
        <taxon>Pseudomonadati</taxon>
        <taxon>Pseudomonadota</taxon>
        <taxon>Gammaproteobacteria</taxon>
        <taxon>Lysobacterales</taxon>
        <taxon>Lysobacteraceae</taxon>
        <taxon>Stenotrophomonas</taxon>
        <taxon>Stenotrophomonas maltophilia group</taxon>
    </lineage>
</organism>
<dbReference type="InterPro" id="IPR012106">
    <property type="entry name" value="Phage_Mu_Gp1"/>
</dbReference>
<dbReference type="AlphaFoldDB" id="A0AAI9BZB9"/>
<keyword evidence="2" id="KW-0378">Hydrolase</keyword>
<dbReference type="PIRSF" id="PIRSF016624">
    <property type="entry name" value="Mu_prophg_I"/>
    <property type="match status" value="1"/>
</dbReference>
<sequence length="375" mass="39436">MNQPARRLHTAVALAACSFQLQADAVGDDRIISIQLTPAGHFKPSDGREMDVPAWYIDASVAARVIERFNARVNPAVVDYEHQTLHKETNGQPAPAAAWMRALQWREGSGLWATTELTPQAAEQIRTGAYRYVSPVFLYDKTTGEVLAMQMAAFTNDPAIDGMQAMELRAAACFAHDIDPDKETSMNPLLKALLAALGLPETTSEADAVAACSSLATNLGVLRRLQAELGAEGEPAVAACSALKTKATATPDPTKFVPIAALEEVRGQVAALSAERTAEKVSALVEAGLADGRILPSMKDWAIDLGKQNLAALSSYLDKAAPIAALSGTQTGGQKPAGATNEHGLDAAEMAVCSATGVTPEAFAKSKKDTAQATV</sequence>
<dbReference type="GO" id="GO:0008233">
    <property type="term" value="F:peptidase activity"/>
    <property type="evidence" value="ECO:0007669"/>
    <property type="project" value="UniProtKB-KW"/>
</dbReference>
<protein>
    <submittedName>
        <fullName evidence="2">Phage protease</fullName>
    </submittedName>
</protein>
<dbReference type="GO" id="GO:0006508">
    <property type="term" value="P:proteolysis"/>
    <property type="evidence" value="ECO:0007669"/>
    <property type="project" value="UniProtKB-KW"/>
</dbReference>
<comment type="caution">
    <text evidence="2">The sequence shown here is derived from an EMBL/GenBank/DDBJ whole genome shotgun (WGS) entry which is preliminary data.</text>
</comment>
<name>A0AAI9BZB9_STEMA</name>
<feature type="chain" id="PRO_5042565953" evidence="1">
    <location>
        <begin position="24"/>
        <end position="375"/>
    </location>
</feature>
<proteinExistence type="predicted"/>
<keyword evidence="2" id="KW-0645">Protease</keyword>
<evidence type="ECO:0000313" key="3">
    <source>
        <dbReference type="Proteomes" id="UP001218208"/>
    </source>
</evidence>